<sequence length="82" mass="9456">MAELTLYKFDTCPFCRKVMAYIDEAWPKDKPIAYRDVRREADAYDELLRIGGMTQVPCLVIDGVPLYESDDIVAWLAAHKDE</sequence>
<evidence type="ECO:0000313" key="2">
    <source>
        <dbReference type="EMBL" id="ACV21797.1"/>
    </source>
</evidence>
<dbReference type="RefSeq" id="WP_012797901.1">
    <property type="nucleotide sequence ID" value="NC_013165.1"/>
</dbReference>
<proteinExistence type="predicted"/>
<dbReference type="InterPro" id="IPR004045">
    <property type="entry name" value="Glutathione_S-Trfase_N"/>
</dbReference>
<dbReference type="Gene3D" id="3.40.30.10">
    <property type="entry name" value="Glutaredoxin"/>
    <property type="match status" value="1"/>
</dbReference>
<evidence type="ECO:0000313" key="3">
    <source>
        <dbReference type="Proteomes" id="UP000002026"/>
    </source>
</evidence>
<dbReference type="InterPro" id="IPR036249">
    <property type="entry name" value="Thioredoxin-like_sf"/>
</dbReference>
<dbReference type="Proteomes" id="UP000002026">
    <property type="component" value="Chromosome"/>
</dbReference>
<dbReference type="eggNOG" id="COG0695">
    <property type="taxonomic scope" value="Bacteria"/>
</dbReference>
<keyword evidence="3" id="KW-1185">Reference proteome</keyword>
<reference evidence="2 3" key="1">
    <citation type="journal article" date="2009" name="Stand. Genomic Sci.">
        <title>Complete genome sequence of Slackia heliotrinireducens type strain (RHS 1).</title>
        <authorList>
            <person name="Pukall R."/>
            <person name="Lapidus A."/>
            <person name="Nolan M."/>
            <person name="Copeland A."/>
            <person name="Glavina Del Rio T."/>
            <person name="Lucas S."/>
            <person name="Chen F."/>
            <person name="Tice H."/>
            <person name="Cheng J.F."/>
            <person name="Chertkov O."/>
            <person name="Bruce D."/>
            <person name="Goodwin L."/>
            <person name="Kuske C."/>
            <person name="Brettin T."/>
            <person name="Detter J.C."/>
            <person name="Han C."/>
            <person name="Pitluck S."/>
            <person name="Pati A."/>
            <person name="Mavrommatis K."/>
            <person name="Ivanova N."/>
            <person name="Ovchinnikova G."/>
            <person name="Chen A."/>
            <person name="Palaniappan K."/>
            <person name="Schneider S."/>
            <person name="Rohde M."/>
            <person name="Chain P."/>
            <person name="D'haeseleer P."/>
            <person name="Goker M."/>
            <person name="Bristow J."/>
            <person name="Eisen J.A."/>
            <person name="Markowitz V."/>
            <person name="Kyrpides N.C."/>
            <person name="Klenk H.P."/>
            <person name="Hugenholtz P."/>
        </authorList>
    </citation>
    <scope>NUCLEOTIDE SEQUENCE [LARGE SCALE GENOMIC DNA]</scope>
    <source>
        <strain evidence="3">ATCC 29202 / DSM 20476 / NCTC 11029 / RHS 1</strain>
    </source>
</reference>
<dbReference type="CDD" id="cd00570">
    <property type="entry name" value="GST_N_family"/>
    <property type="match status" value="1"/>
</dbReference>
<organism evidence="2 3">
    <name type="scientific">Slackia heliotrinireducens (strain ATCC 29202 / DSM 20476 / NCTC 11029 / RHS 1)</name>
    <name type="common">Peptococcus heliotrinreducens</name>
    <dbReference type="NCBI Taxonomy" id="471855"/>
    <lineage>
        <taxon>Bacteria</taxon>
        <taxon>Bacillati</taxon>
        <taxon>Actinomycetota</taxon>
        <taxon>Coriobacteriia</taxon>
        <taxon>Eggerthellales</taxon>
        <taxon>Eggerthellaceae</taxon>
        <taxon>Slackia</taxon>
    </lineage>
</organism>
<dbReference type="SUPFAM" id="SSF52833">
    <property type="entry name" value="Thioredoxin-like"/>
    <property type="match status" value="1"/>
</dbReference>
<protein>
    <submittedName>
        <fullName evidence="2">Glutaredoxin-like protein</fullName>
    </submittedName>
</protein>
<accession>C7N4G2</accession>
<dbReference type="InterPro" id="IPR011767">
    <property type="entry name" value="GLR_AS"/>
</dbReference>
<dbReference type="PROSITE" id="PS51354">
    <property type="entry name" value="GLUTAREDOXIN_2"/>
    <property type="match status" value="1"/>
</dbReference>
<feature type="domain" description="GST N-terminal" evidence="1">
    <location>
        <begin position="6"/>
        <end position="80"/>
    </location>
</feature>
<dbReference type="PROSITE" id="PS00195">
    <property type="entry name" value="GLUTAREDOXIN_1"/>
    <property type="match status" value="1"/>
</dbReference>
<evidence type="ECO:0000259" key="1">
    <source>
        <dbReference type="Pfam" id="PF13417"/>
    </source>
</evidence>
<dbReference type="STRING" id="471855.Shel_07400"/>
<dbReference type="EMBL" id="CP001684">
    <property type="protein sequence ID" value="ACV21797.1"/>
    <property type="molecule type" value="Genomic_DNA"/>
</dbReference>
<gene>
    <name evidence="2" type="ordered locus">Shel_07400</name>
</gene>
<dbReference type="HOGENOM" id="CLU_026126_8_1_11"/>
<dbReference type="Pfam" id="PF13417">
    <property type="entry name" value="GST_N_3"/>
    <property type="match status" value="1"/>
</dbReference>
<dbReference type="AlphaFoldDB" id="C7N4G2"/>
<name>C7N4G2_SLAHD</name>
<dbReference type="KEGG" id="shi:Shel_07400"/>